<dbReference type="Pfam" id="PF10604">
    <property type="entry name" value="Polyketide_cyc2"/>
    <property type="match status" value="1"/>
</dbReference>
<protein>
    <submittedName>
        <fullName evidence="1">Ligand-binding SRPBCC domain-containing protein</fullName>
    </submittedName>
</protein>
<dbReference type="Gene3D" id="3.30.530.20">
    <property type="match status" value="1"/>
</dbReference>
<dbReference type="RefSeq" id="WP_092687009.1">
    <property type="nucleotide sequence ID" value="NZ_FNBK01000001.1"/>
</dbReference>
<evidence type="ECO:0000313" key="1">
    <source>
        <dbReference type="EMBL" id="SDE78265.1"/>
    </source>
</evidence>
<dbReference type="InterPro" id="IPR019587">
    <property type="entry name" value="Polyketide_cyclase/dehydratase"/>
</dbReference>
<dbReference type="EMBL" id="FNBK01000001">
    <property type="protein sequence ID" value="SDE78265.1"/>
    <property type="molecule type" value="Genomic_DNA"/>
</dbReference>
<organism evidence="1 2">
    <name type="scientific">Halorientalis regularis</name>
    <dbReference type="NCBI Taxonomy" id="660518"/>
    <lineage>
        <taxon>Archaea</taxon>
        <taxon>Methanobacteriati</taxon>
        <taxon>Methanobacteriota</taxon>
        <taxon>Stenosarchaea group</taxon>
        <taxon>Halobacteria</taxon>
        <taxon>Halobacteriales</taxon>
        <taxon>Haloarculaceae</taxon>
        <taxon>Halorientalis</taxon>
    </lineage>
</organism>
<accession>A0A1G7FRD8</accession>
<dbReference type="Proteomes" id="UP000199076">
    <property type="component" value="Unassembled WGS sequence"/>
</dbReference>
<dbReference type="CDD" id="cd07820">
    <property type="entry name" value="SRPBCC_3"/>
    <property type="match status" value="1"/>
</dbReference>
<evidence type="ECO:0000313" key="2">
    <source>
        <dbReference type="Proteomes" id="UP000199076"/>
    </source>
</evidence>
<dbReference type="InterPro" id="IPR023393">
    <property type="entry name" value="START-like_dom_sf"/>
</dbReference>
<reference evidence="2" key="1">
    <citation type="submission" date="2016-10" db="EMBL/GenBank/DDBJ databases">
        <authorList>
            <person name="Varghese N."/>
            <person name="Submissions S."/>
        </authorList>
    </citation>
    <scope>NUCLEOTIDE SEQUENCE [LARGE SCALE GENOMIC DNA]</scope>
    <source>
        <strain evidence="2">IBRC-M 10760</strain>
    </source>
</reference>
<keyword evidence="2" id="KW-1185">Reference proteome</keyword>
<proteinExistence type="predicted"/>
<dbReference type="AlphaFoldDB" id="A0A1G7FRD8"/>
<sequence>MSQYQRTVRVDAPFDEVWDFHSRVTGLEALTPGWMNLEVESVTGPDGDPDPGILETGSRIESSVRPFGVGPRQEWTSVIAEREERDGSAMFRDTMDGGPFAEWEHTHKFFADGDGTLVFDSVEYELPLGQLGRAISPLAVVGMEPMFRYRHGQTRKLLE</sequence>
<name>A0A1G7FRD8_9EURY</name>
<dbReference type="SUPFAM" id="SSF55961">
    <property type="entry name" value="Bet v1-like"/>
    <property type="match status" value="1"/>
</dbReference>
<gene>
    <name evidence="1" type="ORF">SAMN05216218_101305</name>
</gene>
<dbReference type="OrthoDB" id="10357at2157"/>